<dbReference type="Proteomes" id="UP000660554">
    <property type="component" value="Unassembled WGS sequence"/>
</dbReference>
<comment type="caution">
    <text evidence="1">The sequence shown here is derived from an EMBL/GenBank/DDBJ whole genome shotgun (WGS) entry which is preliminary data.</text>
</comment>
<organism evidence="1 2">
    <name type="scientific">Streptomyces virginiae</name>
    <name type="common">Streptomyces cinnamonensis</name>
    <dbReference type="NCBI Taxonomy" id="1961"/>
    <lineage>
        <taxon>Bacteria</taxon>
        <taxon>Bacillati</taxon>
        <taxon>Actinomycetota</taxon>
        <taxon>Actinomycetes</taxon>
        <taxon>Kitasatosporales</taxon>
        <taxon>Streptomycetaceae</taxon>
        <taxon>Streptomyces</taxon>
    </lineage>
</organism>
<keyword evidence="2" id="KW-1185">Reference proteome</keyword>
<name>A0ABQ3NTP1_STRVG</name>
<gene>
    <name evidence="1" type="ORF">Scinn_56130</name>
</gene>
<sequence>MLPLGTWLCLRTLRPVRQRTGAGEPSAPALAALALTVGVVGGIYRIGGWAWPAAQVD</sequence>
<evidence type="ECO:0000313" key="2">
    <source>
        <dbReference type="Proteomes" id="UP000660554"/>
    </source>
</evidence>
<reference evidence="2" key="1">
    <citation type="submission" date="2020-09" db="EMBL/GenBank/DDBJ databases">
        <title>Whole genome shotgun sequence of Streptomyces cinnamonensis NBRC 15873.</title>
        <authorList>
            <person name="Komaki H."/>
            <person name="Tamura T."/>
        </authorList>
    </citation>
    <scope>NUCLEOTIDE SEQUENCE [LARGE SCALE GENOMIC DNA]</scope>
    <source>
        <strain evidence="2">NBRC 15873</strain>
    </source>
</reference>
<dbReference type="EMBL" id="BNDV01000013">
    <property type="protein sequence ID" value="GHI16150.1"/>
    <property type="molecule type" value="Genomic_DNA"/>
</dbReference>
<accession>A0ABQ3NTP1</accession>
<proteinExistence type="predicted"/>
<evidence type="ECO:0000313" key="1">
    <source>
        <dbReference type="EMBL" id="GHI16150.1"/>
    </source>
</evidence>
<protein>
    <submittedName>
        <fullName evidence="1">Uncharacterized protein</fullName>
    </submittedName>
</protein>